<feature type="domain" description="C3H1-type" evidence="3">
    <location>
        <begin position="378"/>
        <end position="405"/>
    </location>
</feature>
<dbReference type="AlphaFoldDB" id="A0A165IB62"/>
<protein>
    <recommendedName>
        <fullName evidence="3">C3H1-type domain-containing protein</fullName>
    </recommendedName>
</protein>
<evidence type="ECO:0000256" key="1">
    <source>
        <dbReference type="PROSITE-ProRule" id="PRU00723"/>
    </source>
</evidence>
<dbReference type="EMBL" id="KV423932">
    <property type="protein sequence ID" value="KZT60349.1"/>
    <property type="molecule type" value="Genomic_DNA"/>
</dbReference>
<dbReference type="InterPro" id="IPR057683">
    <property type="entry name" value="DUF7923"/>
</dbReference>
<evidence type="ECO:0000256" key="2">
    <source>
        <dbReference type="SAM" id="MobiDB-lite"/>
    </source>
</evidence>
<feature type="zinc finger region" description="C3H1-type" evidence="1">
    <location>
        <begin position="378"/>
        <end position="405"/>
    </location>
</feature>
<accession>A0A165IB62</accession>
<dbReference type="OrthoDB" id="2270193at2759"/>
<reference evidence="4 5" key="1">
    <citation type="journal article" date="2016" name="Mol. Biol. Evol.">
        <title>Comparative Genomics of Early-Diverging Mushroom-Forming Fungi Provides Insights into the Origins of Lignocellulose Decay Capabilities.</title>
        <authorList>
            <person name="Nagy L.G."/>
            <person name="Riley R."/>
            <person name="Tritt A."/>
            <person name="Adam C."/>
            <person name="Daum C."/>
            <person name="Floudas D."/>
            <person name="Sun H."/>
            <person name="Yadav J.S."/>
            <person name="Pangilinan J."/>
            <person name="Larsson K.H."/>
            <person name="Matsuura K."/>
            <person name="Barry K."/>
            <person name="Labutti K."/>
            <person name="Kuo R."/>
            <person name="Ohm R.A."/>
            <person name="Bhattacharya S.S."/>
            <person name="Shirouzu T."/>
            <person name="Yoshinaga Y."/>
            <person name="Martin F.M."/>
            <person name="Grigoriev I.V."/>
            <person name="Hibbett D.S."/>
        </authorList>
    </citation>
    <scope>NUCLEOTIDE SEQUENCE [LARGE SCALE GENOMIC DNA]</scope>
    <source>
        <strain evidence="4 5">HHB12733</strain>
    </source>
</reference>
<dbReference type="InterPro" id="IPR000571">
    <property type="entry name" value="Znf_CCCH"/>
</dbReference>
<keyword evidence="1" id="KW-0863">Zinc-finger</keyword>
<keyword evidence="1" id="KW-0479">Metal-binding</keyword>
<dbReference type="Proteomes" id="UP000076842">
    <property type="component" value="Unassembled WGS sequence"/>
</dbReference>
<gene>
    <name evidence="4" type="ORF">CALCODRAFT_130643</name>
</gene>
<dbReference type="PANTHER" id="PTHR37543:SF1">
    <property type="entry name" value="CCCH ZINC FINGER DNA BINDING PROTEIN (AFU_ORTHOLOGUE AFUA_5G12760)"/>
    <property type="match status" value="1"/>
</dbReference>
<dbReference type="InterPro" id="IPR057654">
    <property type="entry name" value="Znf-CCCH_tandem"/>
</dbReference>
<dbReference type="PANTHER" id="PTHR37543">
    <property type="entry name" value="CCCH ZINC FINGER DNA BINDING PROTEIN (AFU_ORTHOLOGUE AFUA_5G12760)"/>
    <property type="match status" value="1"/>
</dbReference>
<evidence type="ECO:0000313" key="4">
    <source>
        <dbReference type="EMBL" id="KZT60349.1"/>
    </source>
</evidence>
<evidence type="ECO:0000313" key="5">
    <source>
        <dbReference type="Proteomes" id="UP000076842"/>
    </source>
</evidence>
<keyword evidence="5" id="KW-1185">Reference proteome</keyword>
<proteinExistence type="predicted"/>
<dbReference type="Pfam" id="PF25540">
    <property type="entry name" value="DUF7923"/>
    <property type="match status" value="1"/>
</dbReference>
<evidence type="ECO:0000259" key="3">
    <source>
        <dbReference type="PROSITE" id="PS50103"/>
    </source>
</evidence>
<name>A0A165IB62_9BASI</name>
<dbReference type="InParanoid" id="A0A165IB62"/>
<feature type="region of interest" description="Disordered" evidence="2">
    <location>
        <begin position="306"/>
        <end position="339"/>
    </location>
</feature>
<dbReference type="Pfam" id="PF25543">
    <property type="entry name" value="zf-CCCH_tandem"/>
    <property type="match status" value="1"/>
</dbReference>
<organism evidence="4 5">
    <name type="scientific">Calocera cornea HHB12733</name>
    <dbReference type="NCBI Taxonomy" id="1353952"/>
    <lineage>
        <taxon>Eukaryota</taxon>
        <taxon>Fungi</taxon>
        <taxon>Dikarya</taxon>
        <taxon>Basidiomycota</taxon>
        <taxon>Agaricomycotina</taxon>
        <taxon>Dacrymycetes</taxon>
        <taxon>Dacrymycetales</taxon>
        <taxon>Dacrymycetaceae</taxon>
        <taxon>Calocera</taxon>
    </lineage>
</organism>
<dbReference type="PROSITE" id="PS50103">
    <property type="entry name" value="ZF_C3H1"/>
    <property type="match status" value="1"/>
</dbReference>
<keyword evidence="1" id="KW-0862">Zinc</keyword>
<sequence length="428" mass="47172">MERQLYAGGKGARSSQCSVMVLYAEATTFHQKNGELETQISDLRRQANYHTAAGTEFAVVIIDGDGLIFSAALLAQGAEGGRLAAQSLRERVRQALGASQSANAEIIVNVYMNKQGLGGILVKNAKTMWPTFEKFIEGFITAHELNSIVDCGRGKEASDAKVRANLRLFADVAACKLIVLGASHDNGYSSILHSLTAENKLDKILLLKGYNVLAQELKAFENRVVDIPGLFMSEKLPPFFPGMINIPNTKATLSTMRDSQPSPEKETAPDDVVLYATAAQMARNISRPESSEPPETGALRTNMASKLREGSVESSNSGDSQAPPERRGKKKRIPGSVSKLKPRPCHGYYLLGRHCDPSCEWGHDYDLSPEQMQELRAFVKRMPCPFWLKDKCLHPSTCIYGHECQLGDNCPFGQSCRFLKWHKDQGHR</sequence>
<dbReference type="GO" id="GO:0008270">
    <property type="term" value="F:zinc ion binding"/>
    <property type="evidence" value="ECO:0007669"/>
    <property type="project" value="UniProtKB-KW"/>
</dbReference>